<keyword evidence="1" id="KW-0811">Translocation</keyword>
<evidence type="ECO:0000256" key="1">
    <source>
        <dbReference type="RuleBase" id="RU365079"/>
    </source>
</evidence>
<keyword evidence="1" id="KW-0653">Protein transport</keyword>
<keyword evidence="5" id="KW-1185">Reference proteome</keyword>
<dbReference type="Gene3D" id="3.40.50.1000">
    <property type="entry name" value="HAD superfamily/HAD-like"/>
    <property type="match status" value="1"/>
</dbReference>
<dbReference type="EMBL" id="CAWUHD010000009">
    <property type="protein sequence ID" value="CAK7212335.1"/>
    <property type="molecule type" value="Genomic_DNA"/>
</dbReference>
<feature type="compositionally biased region" description="Polar residues" evidence="2">
    <location>
        <begin position="291"/>
        <end position="301"/>
    </location>
</feature>
<proteinExistence type="inferred from homology"/>
<dbReference type="Pfam" id="PF03031">
    <property type="entry name" value="NIF"/>
    <property type="match status" value="1"/>
</dbReference>
<evidence type="ECO:0000259" key="3">
    <source>
        <dbReference type="PROSITE" id="PS50969"/>
    </source>
</evidence>
<keyword evidence="1" id="KW-0813">Transport</keyword>
<keyword evidence="1" id="KW-0809">Transit peptide</keyword>
<dbReference type="PROSITE" id="PS50969">
    <property type="entry name" value="FCP1"/>
    <property type="match status" value="1"/>
</dbReference>
<comment type="function">
    <text evidence="1">Essential component of the TIM23 complex, a complex that mediates the translocation of transit peptide-containing proteins across the mitochondrial inner membrane.</text>
</comment>
<evidence type="ECO:0000256" key="2">
    <source>
        <dbReference type="SAM" id="MobiDB-lite"/>
    </source>
</evidence>
<dbReference type="InterPro" id="IPR004274">
    <property type="entry name" value="FCP1_dom"/>
</dbReference>
<gene>
    <name evidence="4" type="ORF">SEUCBS140593_001469</name>
</gene>
<feature type="region of interest" description="Disordered" evidence="2">
    <location>
        <begin position="246"/>
        <end position="301"/>
    </location>
</feature>
<dbReference type="SUPFAM" id="SSF56784">
    <property type="entry name" value="HAD-like"/>
    <property type="match status" value="1"/>
</dbReference>
<sequence length="301" mass="34297">MNTDEPRRPNPRAGPRPGWGRDEARSVISAPSAASGGVPEPSAEYLAQAALDSKRLEQAQPMLIVVDLNGTILHRPHGVKRPKIFVHRPHAFAFLDYMVKNFWVVVWSSARPDNVKYMCRMLLPTQTLDNVVAVWDRSHFGLTQKDYNSRTQCYKRLTKLWDNPDVARSHPQYSTGGRWSQANTVLIDDSIEKARSEPYNAITVPEFDDTPDLYDMILPQVHDYIHELCYQSDVSAYIRVKPFEPVTDQDSKKTPPKSSATLYARKHKKRAKAKARKEAKKVRQGEEPKESGQQAQHDQAH</sequence>
<dbReference type="InterPro" id="IPR023214">
    <property type="entry name" value="HAD_sf"/>
</dbReference>
<dbReference type="PANTHER" id="PTHR12210">
    <property type="entry name" value="DULLARD PROTEIN PHOSPHATASE"/>
    <property type="match status" value="1"/>
</dbReference>
<feature type="region of interest" description="Disordered" evidence="2">
    <location>
        <begin position="1"/>
        <end position="39"/>
    </location>
</feature>
<protein>
    <recommendedName>
        <fullName evidence="1">Mitochondrial import inner membrane translocase subunit TIM50</fullName>
    </recommendedName>
</protein>
<evidence type="ECO:0000313" key="5">
    <source>
        <dbReference type="Proteomes" id="UP001642482"/>
    </source>
</evidence>
<evidence type="ECO:0000313" key="4">
    <source>
        <dbReference type="EMBL" id="CAK7212335.1"/>
    </source>
</evidence>
<comment type="subcellular location">
    <subcellularLocation>
        <location evidence="1">Mitochondrion inner membrane</location>
        <topology evidence="1">Single-pass membrane protein</topology>
    </subcellularLocation>
</comment>
<name>A0ABP0AYG3_9PEZI</name>
<accession>A0ABP0AYG3</accession>
<reference evidence="4 5" key="1">
    <citation type="submission" date="2024-01" db="EMBL/GenBank/DDBJ databases">
        <authorList>
            <person name="Allen C."/>
            <person name="Tagirdzhanova G."/>
        </authorList>
    </citation>
    <scope>NUCLEOTIDE SEQUENCE [LARGE SCALE GENOMIC DNA]</scope>
</reference>
<feature type="compositionally biased region" description="Basic and acidic residues" evidence="2">
    <location>
        <begin position="281"/>
        <end position="290"/>
    </location>
</feature>
<feature type="domain" description="FCP1 homology" evidence="3">
    <location>
        <begin position="57"/>
        <end position="228"/>
    </location>
</feature>
<organism evidence="4 5">
    <name type="scientific">Sporothrix eucalyptigena</name>
    <dbReference type="NCBI Taxonomy" id="1812306"/>
    <lineage>
        <taxon>Eukaryota</taxon>
        <taxon>Fungi</taxon>
        <taxon>Dikarya</taxon>
        <taxon>Ascomycota</taxon>
        <taxon>Pezizomycotina</taxon>
        <taxon>Sordariomycetes</taxon>
        <taxon>Sordariomycetidae</taxon>
        <taxon>Ophiostomatales</taxon>
        <taxon>Ophiostomataceae</taxon>
        <taxon>Sporothrix</taxon>
    </lineage>
</organism>
<feature type="compositionally biased region" description="Basic residues" evidence="2">
    <location>
        <begin position="264"/>
        <end position="280"/>
    </location>
</feature>
<comment type="similarity">
    <text evidence="1">Belongs to the TIM50 family.</text>
</comment>
<keyword evidence="1" id="KW-0496">Mitochondrion</keyword>
<dbReference type="Proteomes" id="UP001642482">
    <property type="component" value="Unassembled WGS sequence"/>
</dbReference>
<comment type="caution">
    <text evidence="4">The sequence shown here is derived from an EMBL/GenBank/DDBJ whole genome shotgun (WGS) entry which is preliminary data.</text>
</comment>
<dbReference type="SMART" id="SM00577">
    <property type="entry name" value="CPDc"/>
    <property type="match status" value="1"/>
</dbReference>
<dbReference type="InterPro" id="IPR050365">
    <property type="entry name" value="TIM50"/>
</dbReference>
<dbReference type="InterPro" id="IPR036412">
    <property type="entry name" value="HAD-like_sf"/>
</dbReference>
<comment type="subunit">
    <text evidence="1">Component of the TIM23 complex.</text>
</comment>